<comment type="caution">
    <text evidence="2">The sequence shown here is derived from an EMBL/GenBank/DDBJ whole genome shotgun (WGS) entry which is preliminary data.</text>
</comment>
<dbReference type="AlphaFoldDB" id="A0AA40DTZ5"/>
<organism evidence="2 3">
    <name type="scientific">Lasiosphaeris hirsuta</name>
    <dbReference type="NCBI Taxonomy" id="260670"/>
    <lineage>
        <taxon>Eukaryota</taxon>
        <taxon>Fungi</taxon>
        <taxon>Dikarya</taxon>
        <taxon>Ascomycota</taxon>
        <taxon>Pezizomycotina</taxon>
        <taxon>Sordariomycetes</taxon>
        <taxon>Sordariomycetidae</taxon>
        <taxon>Sordariales</taxon>
        <taxon>Lasiosphaeriaceae</taxon>
        <taxon>Lasiosphaeris</taxon>
    </lineage>
</organism>
<dbReference type="SUPFAM" id="SSF57667">
    <property type="entry name" value="beta-beta-alpha zinc fingers"/>
    <property type="match status" value="1"/>
</dbReference>
<evidence type="ECO:0000313" key="3">
    <source>
        <dbReference type="Proteomes" id="UP001172102"/>
    </source>
</evidence>
<dbReference type="InterPro" id="IPR036236">
    <property type="entry name" value="Znf_C2H2_sf"/>
</dbReference>
<name>A0AA40DTZ5_9PEZI</name>
<dbReference type="EMBL" id="JAUKUA010000005">
    <property type="protein sequence ID" value="KAK0711783.1"/>
    <property type="molecule type" value="Genomic_DNA"/>
</dbReference>
<sequence>MATQPPKTQPDEYFADEDYLPPGSPGLQPIKVNWYDDGIPGASGRSKQLSGVWNADEEELDFDSPWVSELVPRFLKARMSQNDDDTDSRRGRNYQVTMALLNLMGSGRNWSLSDPGSEDFAIKWRSLPGEDLDIPEPIYPEPIYPEPNDTPRPEFPVIPLIKPVVPPESAPSSPPISPHSSWTTISKQLANRRLKHESPIESLDSSPYSPPSPGGLPPIQIVSPREAWSPLPSIKESLSMPPPLLDQFQAGRSPIRPYSGSDSNNKAKITAPSLAAARARTRPKERKRWGLPIIIIDGQGGSITVTASPDTGSDESIIPFELANRLGLEVKVVDEKEMFFALANGKVVKSLGVADIRCSFGAQSPAASGPPETMEFMVHVFESLAVPAILGAAFLEETETFTKHRDRLVEELVPSMQSLRVCSVGKPKRGLVCRLDTFVGCANVDTGSDMDLVSPQFVQQRGLKVRDGDIELLEFADGSTGETRGSIDISFAIGNVHDVHGFVPRGNVLDLEFFVLDNLTSDILVGRDTLEELKVPSENGDLIIDSMPPPGLSDCNIIRHIGTVESTVKSALKRIKSVFTWPDSPRSTFTNTGYDDSEDELTAIQRRNAQLESESLGSLYVCKFQDCTAPPFATQYLLNAHANVHSSARPHYCPVKGCPRSEGGKGFKRKNEMIRHGLVHDCPGYVCPFCPDREHKYPRPDNLQRYVRPVSQGRPVHPGEKLNKKLIFRSHDWRLLKTCQGASCGQGQR</sequence>
<evidence type="ECO:0000256" key="1">
    <source>
        <dbReference type="SAM" id="MobiDB-lite"/>
    </source>
</evidence>
<protein>
    <recommendedName>
        <fullName evidence="4">C2H2-type domain-containing protein</fullName>
    </recommendedName>
</protein>
<evidence type="ECO:0000313" key="2">
    <source>
        <dbReference type="EMBL" id="KAK0711783.1"/>
    </source>
</evidence>
<proteinExistence type="predicted"/>
<accession>A0AA40DTZ5</accession>
<dbReference type="Gene3D" id="2.40.70.10">
    <property type="entry name" value="Acid Proteases"/>
    <property type="match status" value="2"/>
</dbReference>
<feature type="region of interest" description="Disordered" evidence="1">
    <location>
        <begin position="1"/>
        <end position="27"/>
    </location>
</feature>
<dbReference type="Proteomes" id="UP001172102">
    <property type="component" value="Unassembled WGS sequence"/>
</dbReference>
<keyword evidence="3" id="KW-1185">Reference proteome</keyword>
<dbReference type="Gene3D" id="3.30.160.60">
    <property type="entry name" value="Classic Zinc Finger"/>
    <property type="match status" value="1"/>
</dbReference>
<dbReference type="InterPro" id="IPR021109">
    <property type="entry name" value="Peptidase_aspartic_dom_sf"/>
</dbReference>
<dbReference type="CDD" id="cd00303">
    <property type="entry name" value="retropepsin_like"/>
    <property type="match status" value="2"/>
</dbReference>
<reference evidence="2" key="1">
    <citation type="submission" date="2023-06" db="EMBL/GenBank/DDBJ databases">
        <title>Genome-scale phylogeny and comparative genomics of the fungal order Sordariales.</title>
        <authorList>
            <consortium name="Lawrence Berkeley National Laboratory"/>
            <person name="Hensen N."/>
            <person name="Bonometti L."/>
            <person name="Westerberg I."/>
            <person name="Brannstrom I.O."/>
            <person name="Guillou S."/>
            <person name="Cros-Aarteil S."/>
            <person name="Calhoun S."/>
            <person name="Haridas S."/>
            <person name="Kuo A."/>
            <person name="Mondo S."/>
            <person name="Pangilinan J."/>
            <person name="Riley R."/>
            <person name="Labutti K."/>
            <person name="Andreopoulos B."/>
            <person name="Lipzen A."/>
            <person name="Chen C."/>
            <person name="Yanf M."/>
            <person name="Daum C."/>
            <person name="Ng V."/>
            <person name="Clum A."/>
            <person name="Steindorff A."/>
            <person name="Ohm R."/>
            <person name="Martin F."/>
            <person name="Silar P."/>
            <person name="Natvig D."/>
            <person name="Lalanne C."/>
            <person name="Gautier V."/>
            <person name="Ament-Velasquez S.L."/>
            <person name="Kruys A."/>
            <person name="Hutchinson M.I."/>
            <person name="Powell A.J."/>
            <person name="Barry K."/>
            <person name="Miller A.N."/>
            <person name="Grigoriev I.V."/>
            <person name="Debuchy R."/>
            <person name="Gladieux P."/>
            <person name="Thoren M.H."/>
            <person name="Johannesson H."/>
        </authorList>
    </citation>
    <scope>NUCLEOTIDE SEQUENCE</scope>
    <source>
        <strain evidence="2">SMH4607-1</strain>
    </source>
</reference>
<evidence type="ECO:0008006" key="4">
    <source>
        <dbReference type="Google" id="ProtNLM"/>
    </source>
</evidence>
<feature type="region of interest" description="Disordered" evidence="1">
    <location>
        <begin position="193"/>
        <end position="222"/>
    </location>
</feature>
<gene>
    <name evidence="2" type="ORF">B0H67DRAFT_300907</name>
</gene>